<dbReference type="SUPFAM" id="SSF48452">
    <property type="entry name" value="TPR-like"/>
    <property type="match status" value="1"/>
</dbReference>
<feature type="repeat" description="TPR" evidence="1">
    <location>
        <begin position="15"/>
        <end position="48"/>
    </location>
</feature>
<protein>
    <submittedName>
        <fullName evidence="2">TPR domain protein</fullName>
    </submittedName>
</protein>
<evidence type="ECO:0000313" key="2">
    <source>
        <dbReference type="EMBL" id="SUK87869.1"/>
    </source>
</evidence>
<dbReference type="Proteomes" id="UP000254502">
    <property type="component" value="Unassembled WGS sequence"/>
</dbReference>
<evidence type="ECO:0000256" key="1">
    <source>
        <dbReference type="PROSITE-ProRule" id="PRU00339"/>
    </source>
</evidence>
<dbReference type="Pfam" id="PF14559">
    <property type="entry name" value="TPR_19"/>
    <property type="match status" value="1"/>
</dbReference>
<dbReference type="PROSITE" id="PS50005">
    <property type="entry name" value="TPR"/>
    <property type="match status" value="1"/>
</dbReference>
<dbReference type="EMBL" id="UHAQ01000003">
    <property type="protein sequence ID" value="SUK87869.1"/>
    <property type="molecule type" value="Genomic_DNA"/>
</dbReference>
<sequence>MAQKNNNVIPMIFDDAFYRKMANQKFKLREYKRAAEYFEKVLELSPDDLEIQIDYAQCLVQLGIAKKQNICFMTILFIIGI</sequence>
<accession>A0A380E0P2</accession>
<proteinExistence type="predicted"/>
<reference evidence="2 3" key="1">
    <citation type="submission" date="2018-06" db="EMBL/GenBank/DDBJ databases">
        <authorList>
            <consortium name="Pathogen Informatics"/>
            <person name="Doyle S."/>
        </authorList>
    </citation>
    <scope>NUCLEOTIDE SEQUENCE [LARGE SCALE GENOMIC DNA]</scope>
    <source>
        <strain evidence="2 3">NCTC5664</strain>
    </source>
</reference>
<evidence type="ECO:0000313" key="3">
    <source>
        <dbReference type="Proteomes" id="UP000254502"/>
    </source>
</evidence>
<gene>
    <name evidence="2" type="ORF">NCTC5664_02945</name>
</gene>
<dbReference type="InterPro" id="IPR019734">
    <property type="entry name" value="TPR_rpt"/>
</dbReference>
<dbReference type="InterPro" id="IPR011990">
    <property type="entry name" value="TPR-like_helical_dom_sf"/>
</dbReference>
<keyword evidence="1" id="KW-0802">TPR repeat</keyword>
<organism evidence="2 3">
    <name type="scientific">Staphylococcus aureus</name>
    <dbReference type="NCBI Taxonomy" id="1280"/>
    <lineage>
        <taxon>Bacteria</taxon>
        <taxon>Bacillati</taxon>
        <taxon>Bacillota</taxon>
        <taxon>Bacilli</taxon>
        <taxon>Bacillales</taxon>
        <taxon>Staphylococcaceae</taxon>
        <taxon>Staphylococcus</taxon>
    </lineage>
</organism>
<name>A0A380E0P2_STAAU</name>
<dbReference type="AlphaFoldDB" id="A0A380E0P2"/>
<dbReference type="Gene3D" id="1.25.40.10">
    <property type="entry name" value="Tetratricopeptide repeat domain"/>
    <property type="match status" value="1"/>
</dbReference>